<dbReference type="AlphaFoldDB" id="A0A1G1XLM2"/>
<keyword evidence="1" id="KW-0472">Membrane</keyword>
<dbReference type="Proteomes" id="UP000178570">
    <property type="component" value="Unassembled WGS sequence"/>
</dbReference>
<protein>
    <submittedName>
        <fullName evidence="2">Uncharacterized protein</fullName>
    </submittedName>
</protein>
<feature type="transmembrane region" description="Helical" evidence="1">
    <location>
        <begin position="108"/>
        <end position="130"/>
    </location>
</feature>
<reference evidence="2 3" key="1">
    <citation type="journal article" date="2016" name="Nat. Commun.">
        <title>Thousands of microbial genomes shed light on interconnected biogeochemical processes in an aquifer system.</title>
        <authorList>
            <person name="Anantharaman K."/>
            <person name="Brown C.T."/>
            <person name="Hug L.A."/>
            <person name="Sharon I."/>
            <person name="Castelle C.J."/>
            <person name="Probst A.J."/>
            <person name="Thomas B.C."/>
            <person name="Singh A."/>
            <person name="Wilkins M.J."/>
            <person name="Karaoz U."/>
            <person name="Brodie E.L."/>
            <person name="Williams K.H."/>
            <person name="Hubbard S.S."/>
            <person name="Banfield J.F."/>
        </authorList>
    </citation>
    <scope>NUCLEOTIDE SEQUENCE [LARGE SCALE GENOMIC DNA]</scope>
</reference>
<feature type="transmembrane region" description="Helical" evidence="1">
    <location>
        <begin position="28"/>
        <end position="57"/>
    </location>
</feature>
<evidence type="ECO:0000313" key="3">
    <source>
        <dbReference type="Proteomes" id="UP000178570"/>
    </source>
</evidence>
<dbReference type="EMBL" id="MHHY01000007">
    <property type="protein sequence ID" value="OGY40510.1"/>
    <property type="molecule type" value="Genomic_DNA"/>
</dbReference>
<dbReference type="STRING" id="1797529.A2570_02065"/>
<gene>
    <name evidence="2" type="ORF">A2570_02065</name>
</gene>
<name>A0A1G1XLM2_9BACT</name>
<keyword evidence="1" id="KW-0812">Transmembrane</keyword>
<accession>A0A1G1XLM2</accession>
<evidence type="ECO:0000256" key="1">
    <source>
        <dbReference type="SAM" id="Phobius"/>
    </source>
</evidence>
<feature type="transmembrane region" description="Helical" evidence="1">
    <location>
        <begin position="77"/>
        <end position="96"/>
    </location>
</feature>
<proteinExistence type="predicted"/>
<organism evidence="2 3">
    <name type="scientific">Candidatus Brennerbacteria bacterium RIFOXYD1_FULL_41_16</name>
    <dbReference type="NCBI Taxonomy" id="1797529"/>
    <lineage>
        <taxon>Bacteria</taxon>
        <taxon>Candidatus Brenneribacteriota</taxon>
    </lineage>
</organism>
<keyword evidence="1" id="KW-1133">Transmembrane helix</keyword>
<evidence type="ECO:0000313" key="2">
    <source>
        <dbReference type="EMBL" id="OGY40510.1"/>
    </source>
</evidence>
<sequence>MSKNQKIDMATRIMDMIKSGSLRMKPKWYFVLGSLAVTGGMVGLFIFSIFLVSLITFSLRSHGPMGSIRYEQLTSNFPWWAVVMAIVGVGFGVWLLKKYDFSYKKNLLSVTVSFVLVILFSGWLINYFGFDGIWIKRGLMRGFYQRYDGGMMRVPGWRMMQKFDGLRIDPEGVSPRFLETLPLNQ</sequence>
<comment type="caution">
    <text evidence="2">The sequence shown here is derived from an EMBL/GenBank/DDBJ whole genome shotgun (WGS) entry which is preliminary data.</text>
</comment>